<evidence type="ECO:0000256" key="1">
    <source>
        <dbReference type="ARBA" id="ARBA00004418"/>
    </source>
</evidence>
<dbReference type="NCBIfam" id="TIGR00547">
    <property type="entry name" value="lolA"/>
    <property type="match status" value="1"/>
</dbReference>
<evidence type="ECO:0000256" key="8">
    <source>
        <dbReference type="ARBA" id="ARBA00022927"/>
    </source>
</evidence>
<evidence type="ECO:0000256" key="2">
    <source>
        <dbReference type="ARBA" id="ARBA00007615"/>
    </source>
</evidence>
<dbReference type="GO" id="GO:0030288">
    <property type="term" value="C:outer membrane-bounded periplasmic space"/>
    <property type="evidence" value="ECO:0007669"/>
    <property type="project" value="TreeGrafter"/>
</dbReference>
<evidence type="ECO:0000313" key="12">
    <source>
        <dbReference type="Proteomes" id="UP000194450"/>
    </source>
</evidence>
<dbReference type="Gene3D" id="2.50.20.10">
    <property type="entry name" value="Lipoprotein localisation LolA/LolB/LppX"/>
    <property type="match status" value="1"/>
</dbReference>
<dbReference type="CDD" id="cd16325">
    <property type="entry name" value="LolA"/>
    <property type="match status" value="1"/>
</dbReference>
<comment type="function">
    <text evidence="10">Participates in the translocation of lipoproteins from the inner membrane to the outer membrane. Only forms a complex with a lipoprotein if the residue after the N-terminal Cys is not an aspartate (The Asp acts as a targeting signal to indicate that the lipoprotein should stay in the inner membrane).</text>
</comment>
<comment type="similarity">
    <text evidence="2 10">Belongs to the LolA family.</text>
</comment>
<dbReference type="EMBL" id="FXWH01000001">
    <property type="protein sequence ID" value="SMQ65891.1"/>
    <property type="molecule type" value="Genomic_DNA"/>
</dbReference>
<evidence type="ECO:0000313" key="11">
    <source>
        <dbReference type="EMBL" id="SMQ65891.1"/>
    </source>
</evidence>
<accession>A0A1Y6EX97</accession>
<dbReference type="RefSeq" id="WP_086434466.1">
    <property type="nucleotide sequence ID" value="NZ_FXWH01000001.1"/>
</dbReference>
<evidence type="ECO:0000256" key="4">
    <source>
        <dbReference type="ARBA" id="ARBA00014035"/>
    </source>
</evidence>
<reference evidence="12" key="1">
    <citation type="submission" date="2017-04" db="EMBL/GenBank/DDBJ databases">
        <authorList>
            <person name="Varghese N."/>
            <person name="Submissions S."/>
        </authorList>
    </citation>
    <scope>NUCLEOTIDE SEQUENCE [LARGE SCALE GENOMIC DNA]</scope>
</reference>
<comment type="subcellular location">
    <subcellularLocation>
        <location evidence="1 10">Periplasm</location>
    </subcellularLocation>
</comment>
<dbReference type="GO" id="GO:0042953">
    <property type="term" value="P:lipoprotein transport"/>
    <property type="evidence" value="ECO:0007669"/>
    <property type="project" value="InterPro"/>
</dbReference>
<feature type="chain" id="PRO_5013412141" description="Outer-membrane lipoprotein carrier protein" evidence="10">
    <location>
        <begin position="22"/>
        <end position="215"/>
    </location>
</feature>
<protein>
    <recommendedName>
        <fullName evidence="4 10">Outer-membrane lipoprotein carrier protein</fullName>
    </recommendedName>
</protein>
<proteinExistence type="inferred from homology"/>
<dbReference type="InterPro" id="IPR018323">
    <property type="entry name" value="OM_lipoprot_carrier_LolA_Pbac"/>
</dbReference>
<dbReference type="InterPro" id="IPR004564">
    <property type="entry name" value="OM_lipoprot_carrier_LolA-like"/>
</dbReference>
<evidence type="ECO:0000256" key="3">
    <source>
        <dbReference type="ARBA" id="ARBA00011245"/>
    </source>
</evidence>
<dbReference type="Pfam" id="PF03548">
    <property type="entry name" value="LolA"/>
    <property type="match status" value="1"/>
</dbReference>
<keyword evidence="7 10" id="KW-0574">Periplasm</keyword>
<keyword evidence="9 10" id="KW-0143">Chaperone</keyword>
<keyword evidence="8 10" id="KW-0653">Protein transport</keyword>
<evidence type="ECO:0000256" key="9">
    <source>
        <dbReference type="ARBA" id="ARBA00023186"/>
    </source>
</evidence>
<name>A0A1Y6EX97_9GAMM</name>
<organism evidence="11 12">
    <name type="scientific">Pseudidiomarina planktonica</name>
    <dbReference type="NCBI Taxonomy" id="1323738"/>
    <lineage>
        <taxon>Bacteria</taxon>
        <taxon>Pseudomonadati</taxon>
        <taxon>Pseudomonadota</taxon>
        <taxon>Gammaproteobacteria</taxon>
        <taxon>Alteromonadales</taxon>
        <taxon>Idiomarinaceae</taxon>
        <taxon>Pseudidiomarina</taxon>
    </lineage>
</organism>
<keyword evidence="12" id="KW-1185">Reference proteome</keyword>
<evidence type="ECO:0000256" key="6">
    <source>
        <dbReference type="ARBA" id="ARBA00022729"/>
    </source>
</evidence>
<dbReference type="OrthoDB" id="9787361at2"/>
<dbReference type="SUPFAM" id="SSF89392">
    <property type="entry name" value="Prokaryotic lipoproteins and lipoprotein localization factors"/>
    <property type="match status" value="1"/>
</dbReference>
<comment type="subunit">
    <text evidence="3 10">Monomer.</text>
</comment>
<evidence type="ECO:0000256" key="10">
    <source>
        <dbReference type="HAMAP-Rule" id="MF_00240"/>
    </source>
</evidence>
<sequence precursor="true">MMKSLAIAAGLWVVASGVAAAQEPQQSEQAQLIERLEELNTLQANFVQLVKDADGELVQQLQGAMVLKRPNKLIWQTDAPDETLLVANGETLWYYNAFIEQVTIYDQAEAVAQSPLLLLLDAENNDWQNYNVSIQTDAGEHSYTITPKDSAQNISSLTLRFAEGAILSRITLDDGQGQVSEIGLSEQVMNERVSDLRFDYEVPANTDVDDQRSRN</sequence>
<dbReference type="HAMAP" id="MF_00240">
    <property type="entry name" value="LolA"/>
    <property type="match status" value="1"/>
</dbReference>
<dbReference type="Proteomes" id="UP000194450">
    <property type="component" value="Unassembled WGS sequence"/>
</dbReference>
<dbReference type="InterPro" id="IPR029046">
    <property type="entry name" value="LolA/LolB/LppX"/>
</dbReference>
<evidence type="ECO:0000256" key="5">
    <source>
        <dbReference type="ARBA" id="ARBA00022448"/>
    </source>
</evidence>
<dbReference type="GO" id="GO:0044874">
    <property type="term" value="P:lipoprotein localization to outer membrane"/>
    <property type="evidence" value="ECO:0007669"/>
    <property type="project" value="UniProtKB-UniRule"/>
</dbReference>
<dbReference type="PANTHER" id="PTHR35869:SF1">
    <property type="entry name" value="OUTER-MEMBRANE LIPOPROTEIN CARRIER PROTEIN"/>
    <property type="match status" value="1"/>
</dbReference>
<keyword evidence="6 10" id="KW-0732">Signal</keyword>
<dbReference type="AlphaFoldDB" id="A0A1Y6EX97"/>
<gene>
    <name evidence="10" type="primary">lolA</name>
    <name evidence="11" type="ORF">SAMN06297229_1386</name>
</gene>
<keyword evidence="5 10" id="KW-0813">Transport</keyword>
<feature type="signal peptide" evidence="10">
    <location>
        <begin position="1"/>
        <end position="21"/>
    </location>
</feature>
<evidence type="ECO:0000256" key="7">
    <source>
        <dbReference type="ARBA" id="ARBA00022764"/>
    </source>
</evidence>
<keyword evidence="11" id="KW-0449">Lipoprotein</keyword>
<dbReference type="PANTHER" id="PTHR35869">
    <property type="entry name" value="OUTER-MEMBRANE LIPOPROTEIN CARRIER PROTEIN"/>
    <property type="match status" value="1"/>
</dbReference>